<evidence type="ECO:0000313" key="7">
    <source>
        <dbReference type="Proteomes" id="UP000677457"/>
    </source>
</evidence>
<organism evidence="5 6">
    <name type="scientific">Salinispora arenicola</name>
    <dbReference type="NCBI Taxonomy" id="168697"/>
    <lineage>
        <taxon>Bacteria</taxon>
        <taxon>Bacillati</taxon>
        <taxon>Actinomycetota</taxon>
        <taxon>Actinomycetes</taxon>
        <taxon>Micromonosporales</taxon>
        <taxon>Micromonosporaceae</taxon>
        <taxon>Salinispora</taxon>
    </lineage>
</organism>
<evidence type="ECO:0000313" key="4">
    <source>
        <dbReference type="EMBL" id="GIM86602.1"/>
    </source>
</evidence>
<evidence type="ECO:0000256" key="1">
    <source>
        <dbReference type="ARBA" id="ARBA00022450"/>
    </source>
</evidence>
<proteinExistence type="predicted"/>
<dbReference type="SUPFAM" id="SSF47336">
    <property type="entry name" value="ACP-like"/>
    <property type="match status" value="1"/>
</dbReference>
<dbReference type="InterPro" id="IPR009081">
    <property type="entry name" value="PP-bd_ACP"/>
</dbReference>
<protein>
    <submittedName>
        <fullName evidence="5">Phosphopantetheine binding protein</fullName>
    </submittedName>
</protein>
<keyword evidence="7" id="KW-1185">Reference proteome</keyword>
<evidence type="ECO:0000259" key="3">
    <source>
        <dbReference type="PROSITE" id="PS50075"/>
    </source>
</evidence>
<dbReference type="EMBL" id="VFOL01000001">
    <property type="protein sequence ID" value="TQL38133.1"/>
    <property type="molecule type" value="Genomic_DNA"/>
</dbReference>
<evidence type="ECO:0000256" key="2">
    <source>
        <dbReference type="ARBA" id="ARBA00022553"/>
    </source>
</evidence>
<reference evidence="4 7" key="2">
    <citation type="submission" date="2021-03" db="EMBL/GenBank/DDBJ databases">
        <title>Whole genome shotgun sequence of Salinispora arenicola NBRC 105043.</title>
        <authorList>
            <person name="Komaki H."/>
            <person name="Tamura T."/>
        </authorList>
    </citation>
    <scope>NUCLEOTIDE SEQUENCE [LARGE SCALE GENOMIC DNA]</scope>
    <source>
        <strain evidence="4 7">NBRC 105043</strain>
    </source>
</reference>
<dbReference type="SMART" id="SM00823">
    <property type="entry name" value="PKS_PP"/>
    <property type="match status" value="1"/>
</dbReference>
<gene>
    <name evidence="5" type="ORF">FB564_3316</name>
    <name evidence="4" type="ORF">Sar04_33380</name>
</gene>
<accession>A0A542XR32</accession>
<keyword evidence="2" id="KW-0597">Phosphoprotein</keyword>
<evidence type="ECO:0000313" key="6">
    <source>
        <dbReference type="Proteomes" id="UP000315983"/>
    </source>
</evidence>
<dbReference type="Proteomes" id="UP000315983">
    <property type="component" value="Unassembled WGS sequence"/>
</dbReference>
<dbReference type="Gene3D" id="1.10.1200.10">
    <property type="entry name" value="ACP-like"/>
    <property type="match status" value="1"/>
</dbReference>
<dbReference type="EMBL" id="BOQM01000026">
    <property type="protein sequence ID" value="GIM86602.1"/>
    <property type="molecule type" value="Genomic_DNA"/>
</dbReference>
<dbReference type="GeneID" id="93772524"/>
<evidence type="ECO:0000313" key="5">
    <source>
        <dbReference type="EMBL" id="TQL38133.1"/>
    </source>
</evidence>
<dbReference type="AlphaFoldDB" id="A0A542XR32"/>
<comment type="caution">
    <text evidence="5">The sequence shown here is derived from an EMBL/GenBank/DDBJ whole genome shotgun (WGS) entry which is preliminary data.</text>
</comment>
<dbReference type="InterPro" id="IPR020806">
    <property type="entry name" value="PKS_PP-bd"/>
</dbReference>
<dbReference type="InterPro" id="IPR036736">
    <property type="entry name" value="ACP-like_sf"/>
</dbReference>
<dbReference type="RefSeq" id="WP_016814324.1">
    <property type="nucleotide sequence ID" value="NZ_BOQM01000026.1"/>
</dbReference>
<reference evidence="5 6" key="1">
    <citation type="submission" date="2019-06" db="EMBL/GenBank/DDBJ databases">
        <title>Sequencing the genomes of 1000 actinobacteria strains.</title>
        <authorList>
            <person name="Klenk H.-P."/>
        </authorList>
    </citation>
    <scope>NUCLEOTIDE SEQUENCE [LARGE SCALE GENOMIC DNA]</scope>
    <source>
        <strain evidence="5 6">DSM 44819</strain>
    </source>
</reference>
<dbReference type="PROSITE" id="PS50075">
    <property type="entry name" value="CARRIER"/>
    <property type="match status" value="1"/>
</dbReference>
<name>A0A542XR32_SALAC</name>
<keyword evidence="1" id="KW-0596">Phosphopantetheine</keyword>
<dbReference type="Pfam" id="PF00550">
    <property type="entry name" value="PP-binding"/>
    <property type="match status" value="1"/>
</dbReference>
<sequence>MTTTRAPAVERLRHLPVSERRTELESMVAEQFRAVLSIPDDEPMPLYESLFALGMSSVLIGEVQHRLSDLLGENLHSPVLFNSCTVAQVVDYLTTDVLPDMFPQSASAPTALPLAMTRVLWDNVLHEMGAGAA</sequence>
<dbReference type="Proteomes" id="UP000677457">
    <property type="component" value="Unassembled WGS sequence"/>
</dbReference>
<dbReference type="GO" id="GO:0031177">
    <property type="term" value="F:phosphopantetheine binding"/>
    <property type="evidence" value="ECO:0007669"/>
    <property type="project" value="InterPro"/>
</dbReference>
<feature type="domain" description="Carrier" evidence="3">
    <location>
        <begin position="22"/>
        <end position="97"/>
    </location>
</feature>